<accession>A0A9X2JPG0</accession>
<comment type="similarity">
    <text evidence="2">Belongs to the auxin efflux carrier (TC 2.A.69) family.</text>
</comment>
<comment type="caution">
    <text evidence="9">The sequence shown here is derived from an EMBL/GenBank/DDBJ whole genome shotgun (WGS) entry which is preliminary data.</text>
</comment>
<evidence type="ECO:0000256" key="5">
    <source>
        <dbReference type="ARBA" id="ARBA00022692"/>
    </source>
</evidence>
<evidence type="ECO:0000313" key="10">
    <source>
        <dbReference type="Proteomes" id="UP001139006"/>
    </source>
</evidence>
<feature type="transmembrane region" description="Helical" evidence="8">
    <location>
        <begin position="270"/>
        <end position="289"/>
    </location>
</feature>
<keyword evidence="3" id="KW-0813">Transport</keyword>
<gene>
    <name evidence="9" type="ORF">LB941_11050</name>
</gene>
<dbReference type="PANTHER" id="PTHR36838:SF1">
    <property type="entry name" value="SLR1864 PROTEIN"/>
    <property type="match status" value="1"/>
</dbReference>
<feature type="transmembrane region" description="Helical" evidence="8">
    <location>
        <begin position="173"/>
        <end position="192"/>
    </location>
</feature>
<protein>
    <submittedName>
        <fullName evidence="9">AEC family transporter</fullName>
    </submittedName>
</protein>
<dbReference type="EMBL" id="JAIULA010000028">
    <property type="protein sequence ID" value="MCP0887866.1"/>
    <property type="molecule type" value="Genomic_DNA"/>
</dbReference>
<sequence length="323" mass="35340">MAVFLTSISSVAVIVLIMALGYILRGSGWFADTFASNISNLITKIALPASIFVSVMNYLNRDKLLSLSQGILFPAMGVVIGYLIAWLVVKVLKIRPGRRGIFMNAVVNANTIFIGMPLNTALFGDKAMSYFLIYYIINTVSTWAFGIFLISNDDPTIDKSKKTDKKKINWKKVLPMPLVGFIVAIIWMLLGIPVPTFLGNTLSYVGSLVTPLSLIYIGIVLHDAGLNNFKFERDSVLALLGRFVLSPVVLILLIKFGMSAGYDMPTLMRQTLVVQSATPMLAVLPILAGEAHGDVKFATNVVVMSTILFIVVVPILMAILQFI</sequence>
<evidence type="ECO:0000256" key="1">
    <source>
        <dbReference type="ARBA" id="ARBA00004651"/>
    </source>
</evidence>
<feature type="transmembrane region" description="Helical" evidence="8">
    <location>
        <begin position="301"/>
        <end position="322"/>
    </location>
</feature>
<evidence type="ECO:0000256" key="6">
    <source>
        <dbReference type="ARBA" id="ARBA00022989"/>
    </source>
</evidence>
<evidence type="ECO:0000313" key="9">
    <source>
        <dbReference type="EMBL" id="MCP0887866.1"/>
    </source>
</evidence>
<evidence type="ECO:0000256" key="8">
    <source>
        <dbReference type="SAM" id="Phobius"/>
    </source>
</evidence>
<reference evidence="9 10" key="1">
    <citation type="journal article" date="2023" name="Int. J. Syst. Evol. Microbiol.">
        <title>Ligilactobacillus ubinensis sp. nov., a novel species isolated from the wild ferment of a durian fruit (Durio zibethinus).</title>
        <authorList>
            <person name="Heng Y.C."/>
            <person name="Menon N."/>
            <person name="Chen B."/>
            <person name="Loo B.Z.L."/>
            <person name="Wong G.W.J."/>
            <person name="Lim A.C.H."/>
            <person name="Silvaraju S."/>
            <person name="Kittelmann S."/>
        </authorList>
    </citation>
    <scope>NUCLEOTIDE SEQUENCE [LARGE SCALE GENOMIC DNA]</scope>
    <source>
        <strain evidence="9 10">WILCCON 0076</strain>
    </source>
</reference>
<keyword evidence="6 8" id="KW-1133">Transmembrane helix</keyword>
<dbReference type="GO" id="GO:0055085">
    <property type="term" value="P:transmembrane transport"/>
    <property type="evidence" value="ECO:0007669"/>
    <property type="project" value="InterPro"/>
</dbReference>
<proteinExistence type="inferred from homology"/>
<dbReference type="RefSeq" id="WP_253362027.1">
    <property type="nucleotide sequence ID" value="NZ_JAIULA010000028.1"/>
</dbReference>
<keyword evidence="10" id="KW-1185">Reference proteome</keyword>
<evidence type="ECO:0000256" key="4">
    <source>
        <dbReference type="ARBA" id="ARBA00022475"/>
    </source>
</evidence>
<dbReference type="PANTHER" id="PTHR36838">
    <property type="entry name" value="AUXIN EFFLUX CARRIER FAMILY PROTEIN"/>
    <property type="match status" value="1"/>
</dbReference>
<evidence type="ECO:0000256" key="7">
    <source>
        <dbReference type="ARBA" id="ARBA00023136"/>
    </source>
</evidence>
<name>A0A9X2JPG0_9LACO</name>
<feature type="transmembrane region" description="Helical" evidence="8">
    <location>
        <begin position="236"/>
        <end position="258"/>
    </location>
</feature>
<keyword evidence="5 8" id="KW-0812">Transmembrane</keyword>
<keyword evidence="4" id="KW-1003">Cell membrane</keyword>
<dbReference type="Pfam" id="PF03547">
    <property type="entry name" value="Mem_trans"/>
    <property type="match status" value="1"/>
</dbReference>
<dbReference type="InterPro" id="IPR038770">
    <property type="entry name" value="Na+/solute_symporter_sf"/>
</dbReference>
<dbReference type="Proteomes" id="UP001139006">
    <property type="component" value="Unassembled WGS sequence"/>
</dbReference>
<dbReference type="InterPro" id="IPR004776">
    <property type="entry name" value="Mem_transp_PIN-like"/>
</dbReference>
<evidence type="ECO:0000256" key="3">
    <source>
        <dbReference type="ARBA" id="ARBA00022448"/>
    </source>
</evidence>
<feature type="transmembrane region" description="Helical" evidence="8">
    <location>
        <begin position="101"/>
        <end position="120"/>
    </location>
</feature>
<feature type="transmembrane region" description="Helical" evidence="8">
    <location>
        <begin position="132"/>
        <end position="152"/>
    </location>
</feature>
<feature type="transmembrane region" description="Helical" evidence="8">
    <location>
        <begin position="71"/>
        <end position="89"/>
    </location>
</feature>
<feature type="transmembrane region" description="Helical" evidence="8">
    <location>
        <begin position="204"/>
        <end position="224"/>
    </location>
</feature>
<organism evidence="9 10">
    <name type="scientific">Ligilactobacillus ubinensis</name>
    <dbReference type="NCBI Taxonomy" id="2876789"/>
    <lineage>
        <taxon>Bacteria</taxon>
        <taxon>Bacillati</taxon>
        <taxon>Bacillota</taxon>
        <taxon>Bacilli</taxon>
        <taxon>Lactobacillales</taxon>
        <taxon>Lactobacillaceae</taxon>
        <taxon>Ligilactobacillus</taxon>
    </lineage>
</organism>
<feature type="transmembrane region" description="Helical" evidence="8">
    <location>
        <begin position="37"/>
        <end position="59"/>
    </location>
</feature>
<dbReference type="GO" id="GO:0005886">
    <property type="term" value="C:plasma membrane"/>
    <property type="evidence" value="ECO:0007669"/>
    <property type="project" value="UniProtKB-SubCell"/>
</dbReference>
<feature type="transmembrane region" description="Helical" evidence="8">
    <location>
        <begin position="6"/>
        <end position="25"/>
    </location>
</feature>
<dbReference type="AlphaFoldDB" id="A0A9X2JPG0"/>
<keyword evidence="7 8" id="KW-0472">Membrane</keyword>
<evidence type="ECO:0000256" key="2">
    <source>
        <dbReference type="ARBA" id="ARBA00010145"/>
    </source>
</evidence>
<comment type="subcellular location">
    <subcellularLocation>
        <location evidence="1">Cell membrane</location>
        <topology evidence="1">Multi-pass membrane protein</topology>
    </subcellularLocation>
</comment>
<dbReference type="Gene3D" id="1.20.1530.20">
    <property type="match status" value="1"/>
</dbReference>